<gene>
    <name evidence="1" type="ORF">TIFTF001_033140</name>
</gene>
<evidence type="ECO:0000313" key="2">
    <source>
        <dbReference type="Proteomes" id="UP001187192"/>
    </source>
</evidence>
<dbReference type="AlphaFoldDB" id="A0AA88DXW3"/>
<reference evidence="1" key="1">
    <citation type="submission" date="2023-07" db="EMBL/GenBank/DDBJ databases">
        <title>draft genome sequence of fig (Ficus carica).</title>
        <authorList>
            <person name="Takahashi T."/>
            <person name="Nishimura K."/>
        </authorList>
    </citation>
    <scope>NUCLEOTIDE SEQUENCE</scope>
</reference>
<accession>A0AA88DXW3</accession>
<keyword evidence="2" id="KW-1185">Reference proteome</keyword>
<dbReference type="Proteomes" id="UP001187192">
    <property type="component" value="Unassembled WGS sequence"/>
</dbReference>
<sequence length="103" mass="11919">MVQRWWTSQRWWRDQMVPVMVTKAGNQIFVALCRHPWCSAVVYNLASVRVARLKGGARQFVVLSPLDMWWLPAGHRRQAHASTMKRATVDFKGYLVRHVAISG</sequence>
<proteinExistence type="predicted"/>
<comment type="caution">
    <text evidence="1">The sequence shown here is derived from an EMBL/GenBank/DDBJ whole genome shotgun (WGS) entry which is preliminary data.</text>
</comment>
<protein>
    <submittedName>
        <fullName evidence="1">Uncharacterized protein</fullName>
    </submittedName>
</protein>
<organism evidence="1 2">
    <name type="scientific">Ficus carica</name>
    <name type="common">Common fig</name>
    <dbReference type="NCBI Taxonomy" id="3494"/>
    <lineage>
        <taxon>Eukaryota</taxon>
        <taxon>Viridiplantae</taxon>
        <taxon>Streptophyta</taxon>
        <taxon>Embryophyta</taxon>
        <taxon>Tracheophyta</taxon>
        <taxon>Spermatophyta</taxon>
        <taxon>Magnoliopsida</taxon>
        <taxon>eudicotyledons</taxon>
        <taxon>Gunneridae</taxon>
        <taxon>Pentapetalae</taxon>
        <taxon>rosids</taxon>
        <taxon>fabids</taxon>
        <taxon>Rosales</taxon>
        <taxon>Moraceae</taxon>
        <taxon>Ficeae</taxon>
        <taxon>Ficus</taxon>
    </lineage>
</organism>
<dbReference type="EMBL" id="BTGU01000167">
    <property type="protein sequence ID" value="GMN64062.1"/>
    <property type="molecule type" value="Genomic_DNA"/>
</dbReference>
<name>A0AA88DXW3_FICCA</name>
<evidence type="ECO:0000313" key="1">
    <source>
        <dbReference type="EMBL" id="GMN64062.1"/>
    </source>
</evidence>